<dbReference type="eggNOG" id="COG2885">
    <property type="taxonomic scope" value="Bacteria"/>
</dbReference>
<accession>C7RL52</accession>
<dbReference type="PROSITE" id="PS51123">
    <property type="entry name" value="OMPA_2"/>
    <property type="match status" value="1"/>
</dbReference>
<keyword evidence="3" id="KW-0998">Cell outer membrane</keyword>
<dbReference type="AlphaFoldDB" id="C7RL52"/>
<dbReference type="Pfam" id="PF00691">
    <property type="entry name" value="OmpA"/>
    <property type="match status" value="1"/>
</dbReference>
<proteinExistence type="predicted"/>
<evidence type="ECO:0000259" key="7">
    <source>
        <dbReference type="PROSITE" id="PS51123"/>
    </source>
</evidence>
<dbReference type="InterPro" id="IPR050330">
    <property type="entry name" value="Bact_OuterMem_StrucFunc"/>
</dbReference>
<dbReference type="CDD" id="cd07185">
    <property type="entry name" value="OmpA_C-like"/>
    <property type="match status" value="1"/>
</dbReference>
<keyword evidence="6" id="KW-0732">Signal</keyword>
<gene>
    <name evidence="8" type="ordered locus">CAP2UW1_0523</name>
</gene>
<evidence type="ECO:0000256" key="4">
    <source>
        <dbReference type="PROSITE-ProRule" id="PRU00473"/>
    </source>
</evidence>
<dbReference type="GO" id="GO:0009279">
    <property type="term" value="C:cell outer membrane"/>
    <property type="evidence" value="ECO:0007669"/>
    <property type="project" value="UniProtKB-SubCell"/>
</dbReference>
<dbReference type="PANTHER" id="PTHR30329:SF21">
    <property type="entry name" value="LIPOPROTEIN YIAD-RELATED"/>
    <property type="match status" value="1"/>
</dbReference>
<dbReference type="STRING" id="522306.CAP2UW1_0523"/>
<evidence type="ECO:0000256" key="6">
    <source>
        <dbReference type="SAM" id="SignalP"/>
    </source>
</evidence>
<dbReference type="PRINTS" id="PR01021">
    <property type="entry name" value="OMPADOMAIN"/>
</dbReference>
<dbReference type="InterPro" id="IPR006665">
    <property type="entry name" value="OmpA-like"/>
</dbReference>
<evidence type="ECO:0000256" key="2">
    <source>
        <dbReference type="ARBA" id="ARBA00023136"/>
    </source>
</evidence>
<dbReference type="KEGG" id="app:CAP2UW1_0523"/>
<organism evidence="8">
    <name type="scientific">Accumulibacter regalis</name>
    <dbReference type="NCBI Taxonomy" id="522306"/>
    <lineage>
        <taxon>Bacteria</taxon>
        <taxon>Pseudomonadati</taxon>
        <taxon>Pseudomonadota</taxon>
        <taxon>Betaproteobacteria</taxon>
        <taxon>Candidatus Accumulibacter</taxon>
    </lineage>
</organism>
<dbReference type="Gene3D" id="3.30.1330.60">
    <property type="entry name" value="OmpA-like domain"/>
    <property type="match status" value="1"/>
</dbReference>
<feature type="signal peptide" evidence="6">
    <location>
        <begin position="1"/>
        <end position="27"/>
    </location>
</feature>
<reference evidence="8" key="2">
    <citation type="submission" date="2009-09" db="EMBL/GenBank/DDBJ databases">
        <title>Complete sequence of chromosome of Candidatus Accumulibacter phosphatis clade IIA str. UW-1.</title>
        <authorList>
            <consortium name="US DOE Joint Genome Institute"/>
            <person name="Martin H.G."/>
            <person name="Ivanova N."/>
            <person name="Kunin V."/>
            <person name="Warnecke F."/>
            <person name="Barry K."/>
            <person name="He S."/>
            <person name="Salamov A."/>
            <person name="Szeto E."/>
            <person name="Dalin E."/>
            <person name="Pangilinan J.L."/>
            <person name="Lapidus A."/>
            <person name="Lowry S."/>
            <person name="Kyrpides N.C."/>
            <person name="McMahon K.D."/>
            <person name="Hugenholtz P."/>
        </authorList>
    </citation>
    <scope>NUCLEOTIDE SEQUENCE [LARGE SCALE GENOMIC DNA]</scope>
    <source>
        <strain evidence="8">UW-1</strain>
    </source>
</reference>
<dbReference type="InterPro" id="IPR006664">
    <property type="entry name" value="OMP_bac"/>
</dbReference>
<dbReference type="SUPFAM" id="SSF103088">
    <property type="entry name" value="OmpA-like"/>
    <property type="match status" value="1"/>
</dbReference>
<feature type="domain" description="OmpA-like" evidence="7">
    <location>
        <begin position="59"/>
        <end position="176"/>
    </location>
</feature>
<name>C7RL52_ACCRE</name>
<evidence type="ECO:0000313" key="8">
    <source>
        <dbReference type="EMBL" id="ACV33874.1"/>
    </source>
</evidence>
<evidence type="ECO:0000256" key="3">
    <source>
        <dbReference type="ARBA" id="ARBA00023237"/>
    </source>
</evidence>
<dbReference type="HOGENOM" id="CLU_016890_9_4_4"/>
<sequence precursor="true">MLFPRLPPPLCLACVLVLSACATTDKAPPGDSGQAAAAREQPSRVPATPVRVGSAKAPTPFADDETRRVVYFAFGETMIDSESADILRQNAQKLKEDPQLVVTLVGHTDNLGSAAYNLAVADKRIEAVSDRLRSLGVPRSQIRRLPVGSEQSSKQACDSEACRRTMRRVELVYERR</sequence>
<comment type="subcellular location">
    <subcellularLocation>
        <location evidence="1">Cell outer membrane</location>
    </subcellularLocation>
</comment>
<keyword evidence="2 4" id="KW-0472">Membrane</keyword>
<dbReference type="PANTHER" id="PTHR30329">
    <property type="entry name" value="STATOR ELEMENT OF FLAGELLAR MOTOR COMPLEX"/>
    <property type="match status" value="1"/>
</dbReference>
<evidence type="ECO:0000256" key="1">
    <source>
        <dbReference type="ARBA" id="ARBA00004442"/>
    </source>
</evidence>
<dbReference type="PROSITE" id="PS51257">
    <property type="entry name" value="PROKAR_LIPOPROTEIN"/>
    <property type="match status" value="1"/>
</dbReference>
<dbReference type="OrthoDB" id="9782229at2"/>
<dbReference type="InterPro" id="IPR036737">
    <property type="entry name" value="OmpA-like_sf"/>
</dbReference>
<evidence type="ECO:0000256" key="5">
    <source>
        <dbReference type="SAM" id="MobiDB-lite"/>
    </source>
</evidence>
<dbReference type="EMBL" id="CP001715">
    <property type="protein sequence ID" value="ACV33874.1"/>
    <property type="molecule type" value="Genomic_DNA"/>
</dbReference>
<feature type="region of interest" description="Disordered" evidence="5">
    <location>
        <begin position="27"/>
        <end position="59"/>
    </location>
</feature>
<reference evidence="8" key="1">
    <citation type="submission" date="2009-08" db="EMBL/GenBank/DDBJ databases">
        <authorList>
            <consortium name="US DOE Joint Genome Institute"/>
            <person name="Lucas S."/>
            <person name="Copeland A."/>
            <person name="Lapidus A."/>
            <person name="Glavina del Rio T."/>
            <person name="Dalin E."/>
            <person name="Tice H."/>
            <person name="Bruce D."/>
            <person name="Barry K."/>
            <person name="Pitluck S."/>
            <person name="Lowry S."/>
            <person name="Larimer F."/>
            <person name="Land M."/>
            <person name="Hauser L."/>
            <person name="Kyrpides N."/>
            <person name="Ivanova N."/>
            <person name="McMahon K.D."/>
            <person name="Hugenholtz P."/>
        </authorList>
    </citation>
    <scope>NUCLEOTIDE SEQUENCE</scope>
    <source>
        <strain evidence="8">UW-1</strain>
    </source>
</reference>
<protein>
    <submittedName>
        <fullName evidence="8">OmpA/MotB domain protein</fullName>
    </submittedName>
</protein>
<feature type="chain" id="PRO_5002982764" evidence="6">
    <location>
        <begin position="28"/>
        <end position="176"/>
    </location>
</feature>